<sequence length="74" mass="8714">MINNLKSLQSIFGYDMSAKPQYWIVKNKICILLKPQILKIFSRFFSENNKSSYFYKNIAILVVIARVRTLPLGW</sequence>
<evidence type="ECO:0000313" key="1">
    <source>
        <dbReference type="EMBL" id="CAG9313012.1"/>
    </source>
</evidence>
<dbReference type="AlphaFoldDB" id="A0AAU9IIL1"/>
<reference evidence="1" key="1">
    <citation type="submission" date="2021-09" db="EMBL/GenBank/DDBJ databases">
        <authorList>
            <consortium name="AG Swart"/>
            <person name="Singh M."/>
            <person name="Singh A."/>
            <person name="Seah K."/>
            <person name="Emmerich C."/>
        </authorList>
    </citation>
    <scope>NUCLEOTIDE SEQUENCE</scope>
    <source>
        <strain evidence="1">ATCC30299</strain>
    </source>
</reference>
<name>A0AAU9IIL1_9CILI</name>
<proteinExistence type="predicted"/>
<dbReference type="Proteomes" id="UP001162131">
    <property type="component" value="Unassembled WGS sequence"/>
</dbReference>
<evidence type="ECO:0000313" key="2">
    <source>
        <dbReference type="Proteomes" id="UP001162131"/>
    </source>
</evidence>
<dbReference type="EMBL" id="CAJZBQ010000009">
    <property type="protein sequence ID" value="CAG9313012.1"/>
    <property type="molecule type" value="Genomic_DNA"/>
</dbReference>
<organism evidence="1 2">
    <name type="scientific">Blepharisma stoltei</name>
    <dbReference type="NCBI Taxonomy" id="1481888"/>
    <lineage>
        <taxon>Eukaryota</taxon>
        <taxon>Sar</taxon>
        <taxon>Alveolata</taxon>
        <taxon>Ciliophora</taxon>
        <taxon>Postciliodesmatophora</taxon>
        <taxon>Heterotrichea</taxon>
        <taxon>Heterotrichida</taxon>
        <taxon>Blepharismidae</taxon>
        <taxon>Blepharisma</taxon>
    </lineage>
</organism>
<gene>
    <name evidence="1" type="ORF">BSTOLATCC_MIC7798</name>
</gene>
<protein>
    <submittedName>
        <fullName evidence="1">Uncharacterized protein</fullName>
    </submittedName>
</protein>
<accession>A0AAU9IIL1</accession>
<keyword evidence="2" id="KW-1185">Reference proteome</keyword>
<comment type="caution">
    <text evidence="1">The sequence shown here is derived from an EMBL/GenBank/DDBJ whole genome shotgun (WGS) entry which is preliminary data.</text>
</comment>